<organism evidence="2 3">
    <name type="scientific">Aneurinibacillus thermoaerophilus</name>
    <dbReference type="NCBI Taxonomy" id="143495"/>
    <lineage>
        <taxon>Bacteria</taxon>
        <taxon>Bacillati</taxon>
        <taxon>Bacillota</taxon>
        <taxon>Bacilli</taxon>
        <taxon>Bacillales</taxon>
        <taxon>Paenibacillaceae</taxon>
        <taxon>Aneurinibacillus group</taxon>
        <taxon>Aneurinibacillus</taxon>
    </lineage>
</organism>
<sequence length="215" mass="25043">MNKTVKVLAWGFGICLLLVVSLVISFKIGTKGSEKEMAKIKAQAESYVKERFTRPMKVYDSMYDNMGNFSYFDYAAKVYSVNENNLSFLVFYNQDTKQLEDNYVASKWGRDLEKDLFPFVEKEWGKVDHLWVIYDERVGYDYEIDVNKMPAYNTVAAKPLIIIAIPRKKEAKDNERYDKTIAFLKNQLKLQHAGVSFEYIKDGVILEKEGISREF</sequence>
<accession>A0A1G7WUK0</accession>
<reference evidence="2 3" key="1">
    <citation type="submission" date="2016-10" db="EMBL/GenBank/DDBJ databases">
        <authorList>
            <person name="de Groot N.N."/>
        </authorList>
    </citation>
    <scope>NUCLEOTIDE SEQUENCE [LARGE SCALE GENOMIC DNA]</scope>
    <source>
        <strain evidence="2 3">L 420-91</strain>
    </source>
</reference>
<dbReference type="Proteomes" id="UP000198956">
    <property type="component" value="Unassembled WGS sequence"/>
</dbReference>
<dbReference type="RefSeq" id="WP_057899678.1">
    <property type="nucleotide sequence ID" value="NZ_CP080764.1"/>
</dbReference>
<dbReference type="EMBL" id="FNDE01000002">
    <property type="protein sequence ID" value="SDG75608.1"/>
    <property type="molecule type" value="Genomic_DNA"/>
</dbReference>
<dbReference type="EMBL" id="CP080764">
    <property type="protein sequence ID" value="QYY43465.1"/>
    <property type="molecule type" value="Genomic_DNA"/>
</dbReference>
<evidence type="ECO:0000313" key="2">
    <source>
        <dbReference type="EMBL" id="SDG75608.1"/>
    </source>
</evidence>
<dbReference type="Proteomes" id="UP000826616">
    <property type="component" value="Chromosome"/>
</dbReference>
<evidence type="ECO:0000313" key="4">
    <source>
        <dbReference type="Proteomes" id="UP000826616"/>
    </source>
</evidence>
<name>A0A1G7WUK0_ANETH</name>
<dbReference type="GeneID" id="97140571"/>
<evidence type="ECO:0000313" key="1">
    <source>
        <dbReference type="EMBL" id="QYY43465.1"/>
    </source>
</evidence>
<reference evidence="1 4" key="2">
    <citation type="submission" date="2021-08" db="EMBL/GenBank/DDBJ databases">
        <title>Complete genome sequence of the strain Aneurinibacillus thermoaerophilus CCM 8960.</title>
        <authorList>
            <person name="Musilova J."/>
            <person name="Kourilova X."/>
            <person name="Pernicova I."/>
            <person name="Bezdicek M."/>
            <person name="Lengerova M."/>
            <person name="Obruca S."/>
            <person name="Sedlar K."/>
        </authorList>
    </citation>
    <scope>NUCLEOTIDE SEQUENCE [LARGE SCALE GENOMIC DNA]</scope>
    <source>
        <strain evidence="1 4">CCM 8960</strain>
    </source>
</reference>
<proteinExistence type="predicted"/>
<evidence type="ECO:0000313" key="3">
    <source>
        <dbReference type="Proteomes" id="UP000198956"/>
    </source>
</evidence>
<keyword evidence="4" id="KW-1185">Reference proteome</keyword>
<gene>
    <name evidence="1" type="ORF">K3F53_04250</name>
    <name evidence="2" type="ORF">SAMN04489735_1002138</name>
</gene>
<dbReference type="AlphaFoldDB" id="A0A1G7WUK0"/>
<dbReference type="OrthoDB" id="2351993at2"/>
<protein>
    <submittedName>
        <fullName evidence="2">Uncharacterized protein</fullName>
    </submittedName>
</protein>